<sequence>MSLYSALTTSVAGMSAQSTAMQNISGNIANASTTGYKRVDTAFVDLVSNFTSDKSAQKSGSVLTSSRGTNTVAGPVGASDTSTHMSISGDGYFVVYNKIGEVDGSPIFDGTPLYTRRGDFTLDQDGYFVNDAGNYLAVIELDDATGNPVSSVPKPTTFEEGFMAAEATTTITYTGNLPATPSTTDSSGSVLTPGSGYTVDPTTAGTGTVQAQDETNFLSQSISGGAITAYVANGENVSVQLRWAKTLEGDASAVPATEDTWNLFYKSDSEATGTATKWTNVGQDYTFNVAGDMTAPTASVTVPAMTVDGDNLGNIVLDHGGNGITGYSTNTGVANMNLSQDGAAAGELTNISIDSSGYVVANYSNGKSSNMAEIILASFDGDNYLARESGGAFLASEDSGEAILGATGSIRGSSLEASNVDIADEFSKMIVSQQAYTANTRVLSTARDMLSEVMQVIR</sequence>
<evidence type="ECO:0000259" key="7">
    <source>
        <dbReference type="Pfam" id="PF06429"/>
    </source>
</evidence>
<dbReference type="Pfam" id="PF06429">
    <property type="entry name" value="Flg_bbr_C"/>
    <property type="match status" value="1"/>
</dbReference>
<comment type="function">
    <text evidence="4">A flexible structure which links the flagellar filament to the drive apparatus in the basal body.</text>
</comment>
<evidence type="ECO:0000256" key="1">
    <source>
        <dbReference type="ARBA" id="ARBA00004117"/>
    </source>
</evidence>
<keyword evidence="8" id="KW-0969">Cilium</keyword>
<dbReference type="GO" id="GO:0071978">
    <property type="term" value="P:bacterial-type flagellum-dependent swarming motility"/>
    <property type="evidence" value="ECO:0007669"/>
    <property type="project" value="TreeGrafter"/>
</dbReference>
<dbReference type="InterPro" id="IPR010930">
    <property type="entry name" value="Flg_bb/hook_C_dom"/>
</dbReference>
<dbReference type="GO" id="GO:0005829">
    <property type="term" value="C:cytosol"/>
    <property type="evidence" value="ECO:0007669"/>
    <property type="project" value="TreeGrafter"/>
</dbReference>
<dbReference type="PANTHER" id="PTHR30435">
    <property type="entry name" value="FLAGELLAR PROTEIN"/>
    <property type="match status" value="1"/>
</dbReference>
<dbReference type="PANTHER" id="PTHR30435:SF1">
    <property type="entry name" value="FLAGELLAR HOOK PROTEIN FLGE"/>
    <property type="match status" value="1"/>
</dbReference>
<evidence type="ECO:0000313" key="8">
    <source>
        <dbReference type="EMBL" id="PLW75450.1"/>
    </source>
</evidence>
<proteinExistence type="inferred from homology"/>
<dbReference type="NCBIfam" id="TIGR03506">
    <property type="entry name" value="FlgEFG_subfam"/>
    <property type="match status" value="1"/>
</dbReference>
<keyword evidence="3 4" id="KW-0975">Bacterial flagellum</keyword>
<dbReference type="GO" id="GO:0009425">
    <property type="term" value="C:bacterial-type flagellum basal body"/>
    <property type="evidence" value="ECO:0007669"/>
    <property type="project" value="UniProtKB-SubCell"/>
</dbReference>
<reference evidence="8 10" key="1">
    <citation type="submission" date="2018-01" db="EMBL/GenBank/DDBJ databases">
        <title>The draft genome sequence of Cohaesibacter sp. H1304.</title>
        <authorList>
            <person name="Wang N.-N."/>
            <person name="Du Z.-J."/>
        </authorList>
    </citation>
    <scope>NUCLEOTIDE SEQUENCE [LARGE SCALE GENOMIC DNA]</scope>
    <source>
        <strain evidence="8 10">H1304</strain>
    </source>
</reference>
<dbReference type="AlphaFoldDB" id="A0A2N5XLZ2"/>
<name>A0A2N5XLZ2_9HYPH</name>
<dbReference type="GO" id="GO:0009424">
    <property type="term" value="C:bacterial-type flagellum hook"/>
    <property type="evidence" value="ECO:0007669"/>
    <property type="project" value="TreeGrafter"/>
</dbReference>
<keyword evidence="8" id="KW-0282">Flagellum</keyword>
<evidence type="ECO:0000256" key="3">
    <source>
        <dbReference type="ARBA" id="ARBA00023143"/>
    </source>
</evidence>
<evidence type="ECO:0000259" key="6">
    <source>
        <dbReference type="Pfam" id="PF00460"/>
    </source>
</evidence>
<gene>
    <name evidence="9" type="ORF">C0081_01035</name>
    <name evidence="8" type="ORF">C0081_19075</name>
</gene>
<evidence type="ECO:0000256" key="5">
    <source>
        <dbReference type="SAM" id="MobiDB-lite"/>
    </source>
</evidence>
<dbReference type="SUPFAM" id="SSF117143">
    <property type="entry name" value="Flagellar hook protein flgE"/>
    <property type="match status" value="1"/>
</dbReference>
<dbReference type="InterPro" id="IPR001444">
    <property type="entry name" value="Flag_bb_rod_N"/>
</dbReference>
<feature type="compositionally biased region" description="Polar residues" evidence="5">
    <location>
        <begin position="56"/>
        <end position="72"/>
    </location>
</feature>
<dbReference type="Proteomes" id="UP000234881">
    <property type="component" value="Unassembled WGS sequence"/>
</dbReference>
<feature type="domain" description="Flagellar basal body rod protein N-terminal" evidence="6">
    <location>
        <begin position="8"/>
        <end position="37"/>
    </location>
</feature>
<comment type="subcellular location">
    <subcellularLocation>
        <location evidence="1 4">Bacterial flagellum basal body</location>
    </subcellularLocation>
</comment>
<dbReference type="EMBL" id="PKUQ01000050">
    <property type="protein sequence ID" value="PLW75450.1"/>
    <property type="molecule type" value="Genomic_DNA"/>
</dbReference>
<dbReference type="RefSeq" id="WP_101531941.1">
    <property type="nucleotide sequence ID" value="NZ_PKUQ01000001.1"/>
</dbReference>
<feature type="region of interest" description="Disordered" evidence="5">
    <location>
        <begin position="56"/>
        <end position="78"/>
    </location>
</feature>
<protein>
    <recommendedName>
        <fullName evidence="4">Flagellar hook protein FlgE</fullName>
    </recommendedName>
</protein>
<keyword evidence="8" id="KW-0966">Cell projection</keyword>
<dbReference type="Pfam" id="PF00460">
    <property type="entry name" value="Flg_bb_rod"/>
    <property type="match status" value="1"/>
</dbReference>
<evidence type="ECO:0000313" key="9">
    <source>
        <dbReference type="EMBL" id="PLW78857.1"/>
    </source>
</evidence>
<evidence type="ECO:0000256" key="4">
    <source>
        <dbReference type="RuleBase" id="RU362116"/>
    </source>
</evidence>
<comment type="similarity">
    <text evidence="2 4">Belongs to the flagella basal body rod proteins family.</text>
</comment>
<feature type="domain" description="Flagellar basal-body/hook protein C-terminal" evidence="7">
    <location>
        <begin position="414"/>
        <end position="455"/>
    </location>
</feature>
<dbReference type="EMBL" id="PKUQ01000001">
    <property type="protein sequence ID" value="PLW78857.1"/>
    <property type="molecule type" value="Genomic_DNA"/>
</dbReference>
<accession>A0A2N5XLZ2</accession>
<dbReference type="InterPro" id="IPR037925">
    <property type="entry name" value="FlgE/F/G-like"/>
</dbReference>
<evidence type="ECO:0000256" key="2">
    <source>
        <dbReference type="ARBA" id="ARBA00009677"/>
    </source>
</evidence>
<dbReference type="OrthoDB" id="8372879at2"/>
<organism evidence="8 10">
    <name type="scientific">Cohaesibacter celericrescens</name>
    <dbReference type="NCBI Taxonomy" id="2067669"/>
    <lineage>
        <taxon>Bacteria</taxon>
        <taxon>Pseudomonadati</taxon>
        <taxon>Pseudomonadota</taxon>
        <taxon>Alphaproteobacteria</taxon>
        <taxon>Hyphomicrobiales</taxon>
        <taxon>Cohaesibacteraceae</taxon>
    </lineage>
</organism>
<keyword evidence="10" id="KW-1185">Reference proteome</keyword>
<comment type="caution">
    <text evidence="8">The sequence shown here is derived from an EMBL/GenBank/DDBJ whole genome shotgun (WGS) entry which is preliminary data.</text>
</comment>
<dbReference type="InterPro" id="IPR020013">
    <property type="entry name" value="Flagellar_FlgE/F/G"/>
</dbReference>
<evidence type="ECO:0000313" key="10">
    <source>
        <dbReference type="Proteomes" id="UP000234881"/>
    </source>
</evidence>